<feature type="region of interest" description="Disordered" evidence="1">
    <location>
        <begin position="1"/>
        <end position="36"/>
    </location>
</feature>
<dbReference type="InterPro" id="IPR000270">
    <property type="entry name" value="PB1_dom"/>
</dbReference>
<comment type="caution">
    <text evidence="3">The sequence shown here is derived from an EMBL/GenBank/DDBJ whole genome shotgun (WGS) entry which is preliminary data.</text>
</comment>
<evidence type="ECO:0000259" key="2">
    <source>
        <dbReference type="PROSITE" id="PS51745"/>
    </source>
</evidence>
<dbReference type="Proteomes" id="UP001085076">
    <property type="component" value="Miscellaneous, Linkage group lg09"/>
</dbReference>
<gene>
    <name evidence="3" type="ORF">J5N97_027782</name>
</gene>
<proteinExistence type="predicted"/>
<dbReference type="EMBL" id="JAGGNH010000009">
    <property type="protein sequence ID" value="KAJ0962660.1"/>
    <property type="molecule type" value="Genomic_DNA"/>
</dbReference>
<reference evidence="3" key="1">
    <citation type="submission" date="2021-03" db="EMBL/GenBank/DDBJ databases">
        <authorList>
            <person name="Li Z."/>
            <person name="Yang C."/>
        </authorList>
    </citation>
    <scope>NUCLEOTIDE SEQUENCE</scope>
    <source>
        <strain evidence="3">Dzin_1.0</strain>
        <tissue evidence="3">Leaf</tissue>
    </source>
</reference>
<dbReference type="PANTHER" id="PTHR31066:SF27">
    <property type="entry name" value="EXPRESSED PROTEIN"/>
    <property type="match status" value="1"/>
</dbReference>
<dbReference type="SMART" id="SM00666">
    <property type="entry name" value="PB1"/>
    <property type="match status" value="1"/>
</dbReference>
<feature type="region of interest" description="Disordered" evidence="1">
    <location>
        <begin position="209"/>
        <end position="274"/>
    </location>
</feature>
<protein>
    <recommendedName>
        <fullName evidence="2">PB1 domain-containing protein</fullName>
    </recommendedName>
</protein>
<dbReference type="InterPro" id="IPR053198">
    <property type="entry name" value="Gynoecium_Dev_Regulator"/>
</dbReference>
<feature type="compositionally biased region" description="Basic and acidic residues" evidence="1">
    <location>
        <begin position="324"/>
        <end position="337"/>
    </location>
</feature>
<accession>A0A9D5BXU5</accession>
<evidence type="ECO:0000313" key="3">
    <source>
        <dbReference type="EMBL" id="KAJ0962660.1"/>
    </source>
</evidence>
<sequence length="485" mass="52374">MEPAGGAAATVAAQCYPDSVDSSPRSRSGESWDDPFPSAAPSLKLRLMCSYGGRIVPRPTDKSLCYLGGETRIVVVDRHSNLADLSSRLSRSLLGGRPFSLKYQLPDEDLDALVSVTSDEDLDNMIDEHDRLVRGGGSSSRSSRIRLFLFPSKLDSAASSIGSGSLLEDSNSETWFVDALNSAVVAGGGLPRGLSGDPASVNCLLGLEDDSSTHSRAGRAPPPPEVEQQVLHRPDSSGRLPSVSDSPLETTSSFGSTSSAPCLSTLPPIRVRPEDRGLDEHFSHMNISAGTAAAPTHPPPPPIPLATVSATAPSISPSEPNRVFSDDEKSDKSDHAAARKAPAPPIQSQLPPKIEPPMPESLPRPIYANQIPDSKREAPPRMPPPPSIQPTDPSYILPSAMPPEQHRHQHQHQQFIPANPHYLHHQASATMLRIPRRRLCRRPLPRPTVLRPANIITGPAPSHRRQAHQSLIITWIYVTEFCSRL</sequence>
<dbReference type="CDD" id="cd06410">
    <property type="entry name" value="PB1_UP2"/>
    <property type="match status" value="1"/>
</dbReference>
<reference evidence="3" key="2">
    <citation type="journal article" date="2022" name="Hortic Res">
        <title>The genome of Dioscorea zingiberensis sheds light on the biosynthesis, origin and evolution of the medicinally important diosgenin saponins.</title>
        <authorList>
            <person name="Li Y."/>
            <person name="Tan C."/>
            <person name="Li Z."/>
            <person name="Guo J."/>
            <person name="Li S."/>
            <person name="Chen X."/>
            <person name="Wang C."/>
            <person name="Dai X."/>
            <person name="Yang H."/>
            <person name="Song W."/>
            <person name="Hou L."/>
            <person name="Xu J."/>
            <person name="Tong Z."/>
            <person name="Xu A."/>
            <person name="Yuan X."/>
            <person name="Wang W."/>
            <person name="Yang Q."/>
            <person name="Chen L."/>
            <person name="Sun Z."/>
            <person name="Wang K."/>
            <person name="Pan B."/>
            <person name="Chen J."/>
            <person name="Bao Y."/>
            <person name="Liu F."/>
            <person name="Qi X."/>
            <person name="Gang D.R."/>
            <person name="Wen J."/>
            <person name="Li J."/>
        </authorList>
    </citation>
    <scope>NUCLEOTIDE SEQUENCE</scope>
    <source>
        <strain evidence="3">Dzin_1.0</strain>
    </source>
</reference>
<evidence type="ECO:0000313" key="4">
    <source>
        <dbReference type="Proteomes" id="UP001085076"/>
    </source>
</evidence>
<organism evidence="3 4">
    <name type="scientific">Dioscorea zingiberensis</name>
    <dbReference type="NCBI Taxonomy" id="325984"/>
    <lineage>
        <taxon>Eukaryota</taxon>
        <taxon>Viridiplantae</taxon>
        <taxon>Streptophyta</taxon>
        <taxon>Embryophyta</taxon>
        <taxon>Tracheophyta</taxon>
        <taxon>Spermatophyta</taxon>
        <taxon>Magnoliopsida</taxon>
        <taxon>Liliopsida</taxon>
        <taxon>Dioscoreales</taxon>
        <taxon>Dioscoreaceae</taxon>
        <taxon>Dioscorea</taxon>
    </lineage>
</organism>
<dbReference type="PROSITE" id="PS51745">
    <property type="entry name" value="PB1"/>
    <property type="match status" value="1"/>
</dbReference>
<dbReference type="Gene3D" id="3.10.20.90">
    <property type="entry name" value="Phosphatidylinositol 3-kinase Catalytic Subunit, Chain A, domain 1"/>
    <property type="match status" value="1"/>
</dbReference>
<dbReference type="AlphaFoldDB" id="A0A9D5BXU5"/>
<keyword evidence="4" id="KW-1185">Reference proteome</keyword>
<feature type="compositionally biased region" description="Pro residues" evidence="1">
    <location>
        <begin position="353"/>
        <end position="362"/>
    </location>
</feature>
<evidence type="ECO:0000256" key="1">
    <source>
        <dbReference type="SAM" id="MobiDB-lite"/>
    </source>
</evidence>
<feature type="compositionally biased region" description="Polar residues" evidence="1">
    <location>
        <begin position="308"/>
        <end position="319"/>
    </location>
</feature>
<feature type="compositionally biased region" description="Low complexity" evidence="1">
    <location>
        <begin position="1"/>
        <end position="26"/>
    </location>
</feature>
<feature type="domain" description="PB1" evidence="2">
    <location>
        <begin position="60"/>
        <end position="152"/>
    </location>
</feature>
<feature type="region of interest" description="Disordered" evidence="1">
    <location>
        <begin position="290"/>
        <end position="392"/>
    </location>
</feature>
<feature type="compositionally biased region" description="Polar residues" evidence="1">
    <location>
        <begin position="243"/>
        <end position="262"/>
    </location>
</feature>
<dbReference type="OrthoDB" id="774308at2759"/>
<dbReference type="InterPro" id="IPR053793">
    <property type="entry name" value="PB1-like"/>
</dbReference>
<dbReference type="Pfam" id="PF00564">
    <property type="entry name" value="PB1"/>
    <property type="match status" value="1"/>
</dbReference>
<dbReference type="PANTHER" id="PTHR31066">
    <property type="entry name" value="OS05G0427100 PROTEIN-RELATED"/>
    <property type="match status" value="1"/>
</dbReference>
<dbReference type="SUPFAM" id="SSF54277">
    <property type="entry name" value="CAD &amp; PB1 domains"/>
    <property type="match status" value="1"/>
</dbReference>
<name>A0A9D5BXU5_9LILI</name>